<evidence type="ECO:0000313" key="3">
    <source>
        <dbReference type="Proteomes" id="UP000292702"/>
    </source>
</evidence>
<evidence type="ECO:0000256" key="1">
    <source>
        <dbReference type="SAM" id="MobiDB-lite"/>
    </source>
</evidence>
<dbReference type="EMBL" id="RWJN01000105">
    <property type="protein sequence ID" value="TCD67230.1"/>
    <property type="molecule type" value="Genomic_DNA"/>
</dbReference>
<comment type="caution">
    <text evidence="2">The sequence shown here is derived from an EMBL/GenBank/DDBJ whole genome shotgun (WGS) entry which is preliminary data.</text>
</comment>
<name>A0A4R0RFV7_9APHY</name>
<feature type="region of interest" description="Disordered" evidence="1">
    <location>
        <begin position="38"/>
        <end position="63"/>
    </location>
</feature>
<keyword evidence="3" id="KW-1185">Reference proteome</keyword>
<dbReference type="Proteomes" id="UP000292702">
    <property type="component" value="Unassembled WGS sequence"/>
</dbReference>
<accession>A0A4R0RFV7</accession>
<evidence type="ECO:0000313" key="2">
    <source>
        <dbReference type="EMBL" id="TCD67230.1"/>
    </source>
</evidence>
<dbReference type="AlphaFoldDB" id="A0A4R0RFV7"/>
<sequence>MPSQQRPIRLPSLYELGLLPQPALPSPQLRLRLTRGLPEQSKQAEDAPLDWPQAIPGSPENYDQTTQDIRTLVACALTCRAWRDLAQKVLKKLEPSCVVVLRSGADLAALPRTDSYRRSISDLIMDPASETDQGWVTAALLILMPKLDMSCSLRLYNINMQAQHPSFYRAWSLVNASSPHPSPRIVVIGGIQNTSCDRIGHLFRHFDDVTVDFAKLEGMTIDSSPRSLDASPYDLADCRFTTSQSDCTPRSSSRPRLPSVPIEVTFQIYSNRQWSGHPRLAASLNSMFSRRPWRLDLIATIHFGNHSLNSSEDQFLSFLQHLPHLHALYLECATLAPPEDPDLWSELPVRLQLLRISQCGMNLRRMAWLCTIMKFRELDIDSLQEEQAQETSQLPNAASFNLRYSLSSLETLNSLILSAEILTQPDFCTFLRLFQPANVTSLNFQLEMFLFNEVVFQALDTLLRCTGSSLKHMSLRLSGCGQEEFRWICANLADRPSTMARIDVRFDPHRSPEGKDVFLSPVDWSLLEPALMVDDLEDIVTFQTPQLYNWAEPALNYRRLKAHLTQFILPTLYRQGRLRFSGEAEDMYGGNEQENVEIDTTTMQV</sequence>
<dbReference type="SUPFAM" id="SSF52047">
    <property type="entry name" value="RNI-like"/>
    <property type="match status" value="1"/>
</dbReference>
<gene>
    <name evidence="2" type="ORF">EIP91_000359</name>
</gene>
<organism evidence="2 3">
    <name type="scientific">Steccherinum ochraceum</name>
    <dbReference type="NCBI Taxonomy" id="92696"/>
    <lineage>
        <taxon>Eukaryota</taxon>
        <taxon>Fungi</taxon>
        <taxon>Dikarya</taxon>
        <taxon>Basidiomycota</taxon>
        <taxon>Agaricomycotina</taxon>
        <taxon>Agaricomycetes</taxon>
        <taxon>Polyporales</taxon>
        <taxon>Steccherinaceae</taxon>
        <taxon>Steccherinum</taxon>
    </lineage>
</organism>
<evidence type="ECO:0008006" key="4">
    <source>
        <dbReference type="Google" id="ProtNLM"/>
    </source>
</evidence>
<proteinExistence type="predicted"/>
<protein>
    <recommendedName>
        <fullName evidence="4">F-box domain-containing protein</fullName>
    </recommendedName>
</protein>
<reference evidence="2 3" key="1">
    <citation type="submission" date="2018-11" db="EMBL/GenBank/DDBJ databases">
        <title>Genome assembly of Steccherinum ochraceum LE-BIN_3174, the white-rot fungus of the Steccherinaceae family (The Residual Polyporoid clade, Polyporales, Basidiomycota).</title>
        <authorList>
            <person name="Fedorova T.V."/>
            <person name="Glazunova O.A."/>
            <person name="Landesman E.O."/>
            <person name="Moiseenko K.V."/>
            <person name="Psurtseva N.V."/>
            <person name="Savinova O.S."/>
            <person name="Shakhova N.V."/>
            <person name="Tyazhelova T.V."/>
            <person name="Vasina D.V."/>
        </authorList>
    </citation>
    <scope>NUCLEOTIDE SEQUENCE [LARGE SCALE GENOMIC DNA]</scope>
    <source>
        <strain evidence="2 3">LE-BIN_3174</strain>
    </source>
</reference>